<reference evidence="8" key="1">
    <citation type="submission" date="2006-09" db="EMBL/GenBank/DDBJ databases">
        <title>Annotation of Plasmodium falciparum Dd2.</title>
        <authorList>
            <consortium name="The Broad Institute Genome Sequencing Platform"/>
            <person name="Volkman S.K."/>
            <person name="Neafsey D.E."/>
            <person name="Dash A.P."/>
            <person name="Chitnis C.E."/>
            <person name="Hartl D.L."/>
            <person name="Young S.K."/>
            <person name="Zeng Q."/>
            <person name="Koehrsen M."/>
            <person name="Alvarado L."/>
            <person name="Berlin A."/>
            <person name="Borenstein D."/>
            <person name="Chapman S.B."/>
            <person name="Chen Z."/>
            <person name="Engels R."/>
            <person name="Freedman E."/>
            <person name="Gellesch M."/>
            <person name="Goldberg J."/>
            <person name="Griggs A."/>
            <person name="Gujja S."/>
            <person name="Heilman E.R."/>
            <person name="Heiman D.I."/>
            <person name="Howarth C."/>
            <person name="Jen D."/>
            <person name="Larson L."/>
            <person name="Mehta T."/>
            <person name="Neiman D."/>
            <person name="Park D."/>
            <person name="Pearson M."/>
            <person name="Roberts A."/>
            <person name="Saif S."/>
            <person name="Shea T."/>
            <person name="Shenoy N."/>
            <person name="Sisk P."/>
            <person name="Stolte C."/>
            <person name="Sykes S."/>
            <person name="Walk T."/>
            <person name="White J."/>
            <person name="Yandava C."/>
            <person name="Haas B."/>
            <person name="Henn M.R."/>
            <person name="Nusbaum C."/>
            <person name="Birren B."/>
        </authorList>
    </citation>
    <scope>NUCLEOTIDE SEQUENCE [LARGE SCALE GENOMIC DNA]</scope>
</reference>
<dbReference type="GO" id="GO:0005737">
    <property type="term" value="C:cytoplasm"/>
    <property type="evidence" value="ECO:0007669"/>
    <property type="project" value="TreeGrafter"/>
</dbReference>
<organism evidence="7 8">
    <name type="scientific">Plasmodium falciparum (isolate Dd2)</name>
    <dbReference type="NCBI Taxonomy" id="57267"/>
    <lineage>
        <taxon>Eukaryota</taxon>
        <taxon>Sar</taxon>
        <taxon>Alveolata</taxon>
        <taxon>Apicomplexa</taxon>
        <taxon>Aconoidasida</taxon>
        <taxon>Haemosporida</taxon>
        <taxon>Plasmodiidae</taxon>
        <taxon>Plasmodium</taxon>
        <taxon>Plasmodium (Laverania)</taxon>
    </lineage>
</organism>
<sequence>MNNYIWNNTYSLEFLSEDFYDLNISTKDNVYEIIKKKKDENEVESLSINISSHICMFVQLIDNIIGKLSYSNDIINDTLNYKKLSDVFNFIKNQLYNCDYSLFLRIYSIYHTYNHRKNGYLDVNNLYNFILDIINKIENLNENHFLILPGGFYLQKEKMLVKILYIIHKKNNLYSFAVLNNSIYGTQYHSFKIDDIDNLGILLRDVVLCIKNIQKNYLTNSLFWLCLYRLYIFPNADNVDILYQILLPYLNNSFLTNNWNICDNNTINVVSDENGSKDHSNGLMNTNNNINNSNNNNNFNNNNNYNNNFNNYNNNNNYNNIYNNNTPFDMNFSNFNNNLNNNINNVQANLGNGPNYMNTSGNNFNGFDNFNNINNLNDFDVWNNFNFNNSDKFPNDLNYFNDFDLNVFQNNNNNNNNNVMMASQNIPVQFSEQARYNDNKNVRKKKIREKYEKYGGIYVNLYKDKFTSFSMSLYYSMIYMLKVMNIEEEDIEVFKIFIYYSIILKLCDDLIRYEYIERRKNEMGYVRSSQHDFSNNNNNEVNNNNNNNNVNNFYGSQVNNYNNNFGHNNVSSIYSNNNNSELHKSENKNDPNRIDDIFFVFLDMSVRKLCVLFHLYFCKMKVDVYDKSKMIRSNVLNEIMKKYYLLNICIIREN</sequence>
<evidence type="ECO:0000256" key="6">
    <source>
        <dbReference type="ARBA" id="ARBA00022807"/>
    </source>
</evidence>
<dbReference type="GO" id="GO:0004843">
    <property type="term" value="F:cysteine-type deubiquitinase activity"/>
    <property type="evidence" value="ECO:0007669"/>
    <property type="project" value="UniProtKB-EC"/>
</dbReference>
<dbReference type="GO" id="GO:0071947">
    <property type="term" value="P:protein deubiquitination involved in ubiquitin-dependent protein catabolic process"/>
    <property type="evidence" value="ECO:0007669"/>
    <property type="project" value="TreeGrafter"/>
</dbReference>
<evidence type="ECO:0000256" key="4">
    <source>
        <dbReference type="ARBA" id="ARBA00022786"/>
    </source>
</evidence>
<keyword evidence="5" id="KW-0378">Hydrolase</keyword>
<dbReference type="KEGG" id="pfd:PFDG_01476"/>
<dbReference type="PANTHER" id="PTHR13367:SF28">
    <property type="entry name" value="UBIQUITIN THIOESTERASE ZRANB1"/>
    <property type="match status" value="1"/>
</dbReference>
<gene>
    <name evidence="7" type="ORF">PFDG_01476</name>
</gene>
<dbReference type="InterPro" id="IPR051346">
    <property type="entry name" value="OTU_Deubiquitinase"/>
</dbReference>
<dbReference type="GO" id="GO:0070530">
    <property type="term" value="F:K63-linked polyubiquitin modification-dependent protein binding"/>
    <property type="evidence" value="ECO:0007669"/>
    <property type="project" value="TreeGrafter"/>
</dbReference>
<reference evidence="8" key="2">
    <citation type="submission" date="2006-09" db="EMBL/GenBank/DDBJ databases">
        <title>The genome sequence of Plasmodium falciparum Dd2.</title>
        <authorList>
            <consortium name="The Broad Institute Genome Sequencing Platform"/>
            <person name="Birren B."/>
            <person name="Lander E."/>
            <person name="Galagan J."/>
            <person name="Nusbaum C."/>
            <person name="Devon K."/>
            <person name="Henn M."/>
            <person name="Jaffe D."/>
            <person name="Butler J."/>
            <person name="Alvarez P."/>
            <person name="Gnerre S."/>
            <person name="Grabherr M."/>
            <person name="Kleber M."/>
            <person name="Mauceli E."/>
            <person name="Brockman W."/>
            <person name="MacCallum I.A."/>
            <person name="Rounsley S."/>
            <person name="Young S."/>
            <person name="LaButti K."/>
            <person name="Pushparaj V."/>
            <person name="DeCaprio D."/>
            <person name="Crawford M."/>
            <person name="Koehrsen M."/>
            <person name="Engels R."/>
            <person name="Montgomery P."/>
            <person name="Pearson M."/>
            <person name="Howarth C."/>
            <person name="Larson L."/>
            <person name="Luoma S."/>
            <person name="White J."/>
            <person name="Kodira C."/>
            <person name="Zeng Q."/>
            <person name="O'Leary S."/>
            <person name="Yandava C."/>
            <person name="Alvarado L."/>
            <person name="Wirth D."/>
            <person name="Volkman S."/>
            <person name="Hartl D."/>
        </authorList>
    </citation>
    <scope>NUCLEOTIDE SEQUENCE [LARGE SCALE GENOMIC DNA]</scope>
</reference>
<keyword evidence="6" id="KW-0788">Thiol protease</keyword>
<dbReference type="EMBL" id="GG701609">
    <property type="protein sequence ID" value="KOB88285.1"/>
    <property type="molecule type" value="Genomic_DNA"/>
</dbReference>
<evidence type="ECO:0000256" key="5">
    <source>
        <dbReference type="ARBA" id="ARBA00022801"/>
    </source>
</evidence>
<proteinExistence type="predicted"/>
<dbReference type="PANTHER" id="PTHR13367">
    <property type="entry name" value="UBIQUITIN THIOESTERASE"/>
    <property type="match status" value="1"/>
</dbReference>
<dbReference type="Proteomes" id="UP000054282">
    <property type="component" value="Unassembled WGS sequence"/>
</dbReference>
<accession>A0A0L7M6U9</accession>
<keyword evidence="3" id="KW-0645">Protease</keyword>
<dbReference type="EC" id="3.4.19.12" evidence="2"/>
<comment type="catalytic activity">
    <reaction evidence="1">
        <text>Thiol-dependent hydrolysis of ester, thioester, amide, peptide and isopeptide bonds formed by the C-terminal Gly of ubiquitin (a 76-residue protein attached to proteins as an intracellular targeting signal).</text>
        <dbReference type="EC" id="3.4.19.12"/>
    </reaction>
</comment>
<evidence type="ECO:0000256" key="2">
    <source>
        <dbReference type="ARBA" id="ARBA00012759"/>
    </source>
</evidence>
<evidence type="ECO:0000313" key="8">
    <source>
        <dbReference type="Proteomes" id="UP000054282"/>
    </source>
</evidence>
<dbReference type="GO" id="GO:0005634">
    <property type="term" value="C:nucleus"/>
    <property type="evidence" value="ECO:0007669"/>
    <property type="project" value="TreeGrafter"/>
</dbReference>
<keyword evidence="4" id="KW-0833">Ubl conjugation pathway</keyword>
<dbReference type="AlphaFoldDB" id="A0A0L7M6U9"/>
<evidence type="ECO:0000256" key="3">
    <source>
        <dbReference type="ARBA" id="ARBA00022670"/>
    </source>
</evidence>
<name>A0A0L7M6U9_PLAF4</name>
<evidence type="ECO:0000313" key="7">
    <source>
        <dbReference type="EMBL" id="KOB88285.1"/>
    </source>
</evidence>
<evidence type="ECO:0000256" key="1">
    <source>
        <dbReference type="ARBA" id="ARBA00000707"/>
    </source>
</evidence>
<protein>
    <recommendedName>
        <fullName evidence="2">ubiquitinyl hydrolase 1</fullName>
        <ecNumber evidence="2">3.4.19.12</ecNumber>
    </recommendedName>
</protein>